<keyword evidence="3" id="KW-1185">Reference proteome</keyword>
<dbReference type="EMBL" id="JAVHJL010000005">
    <property type="protein sequence ID" value="KAK6503407.1"/>
    <property type="molecule type" value="Genomic_DNA"/>
</dbReference>
<accession>A0AAV9W935</accession>
<evidence type="ECO:0000313" key="3">
    <source>
        <dbReference type="Proteomes" id="UP001370758"/>
    </source>
</evidence>
<feature type="region of interest" description="Disordered" evidence="1">
    <location>
        <begin position="1"/>
        <end position="28"/>
    </location>
</feature>
<dbReference type="Proteomes" id="UP001370758">
    <property type="component" value="Unassembled WGS sequence"/>
</dbReference>
<comment type="caution">
    <text evidence="2">The sequence shown here is derived from an EMBL/GenBank/DDBJ whole genome shotgun (WGS) entry which is preliminary data.</text>
</comment>
<evidence type="ECO:0000256" key="1">
    <source>
        <dbReference type="SAM" id="MobiDB-lite"/>
    </source>
</evidence>
<reference evidence="2 3" key="1">
    <citation type="submission" date="2023-08" db="EMBL/GenBank/DDBJ databases">
        <authorList>
            <person name="Palmer J.M."/>
        </authorList>
    </citation>
    <scope>NUCLEOTIDE SEQUENCE [LARGE SCALE GENOMIC DNA]</scope>
    <source>
        <strain evidence="2 3">TWF481</strain>
    </source>
</reference>
<dbReference type="AlphaFoldDB" id="A0AAV9W935"/>
<proteinExistence type="predicted"/>
<sequence length="75" mass="8393">MEQSDIGFAIPERGSRWARGNSTEEPAQEMGGLHMGYWLRPGGMYRDCCFGSDYILPGQFPALLKCKCNCKWGVS</sequence>
<evidence type="ECO:0000313" key="2">
    <source>
        <dbReference type="EMBL" id="KAK6503407.1"/>
    </source>
</evidence>
<organism evidence="2 3">
    <name type="scientific">Arthrobotrys musiformis</name>
    <dbReference type="NCBI Taxonomy" id="47236"/>
    <lineage>
        <taxon>Eukaryota</taxon>
        <taxon>Fungi</taxon>
        <taxon>Dikarya</taxon>
        <taxon>Ascomycota</taxon>
        <taxon>Pezizomycotina</taxon>
        <taxon>Orbiliomycetes</taxon>
        <taxon>Orbiliales</taxon>
        <taxon>Orbiliaceae</taxon>
        <taxon>Arthrobotrys</taxon>
    </lineage>
</organism>
<name>A0AAV9W935_9PEZI</name>
<gene>
    <name evidence="2" type="ORF">TWF481_008427</name>
</gene>
<protein>
    <submittedName>
        <fullName evidence="2">Uncharacterized protein</fullName>
    </submittedName>
</protein>